<dbReference type="InterPro" id="IPR035198">
    <property type="entry name" value="SU10_MCP"/>
</dbReference>
<dbReference type="Pfam" id="PF17236">
    <property type="entry name" value="SU10_MCP"/>
    <property type="match status" value="1"/>
</dbReference>
<name>X1EMT7_9ZZZZ</name>
<dbReference type="AlphaFoldDB" id="X1EMT7"/>
<sequence>TTDVVSTAVASATGAGGLDVANCTYFRTGDLIQIEKEVMLVTSVSDASTIAVTRGYGGTTAVAHSAGTTTTIIGNAALEGEDTDEDRSTTLVRKANFCQILKVGVKLSGTAQAVGWLTTGDKLADAKVMRLRELLRDLEKTILLGRTDVSTIGSDTARRSMAGIVCSLATNTASTATLTESGMGNLLQSCYDQGSRDIDLIVAPPKQKRIISGWNSSRVQVTNDAEANTYRNVVEVYESDFGAQRVIMSRWLPEDTLLVL</sequence>
<comment type="caution">
    <text evidence="1">The sequence shown here is derived from an EMBL/GenBank/DDBJ whole genome shotgun (WGS) entry which is preliminary data.</text>
</comment>
<gene>
    <name evidence="1" type="ORF">S01H4_53579</name>
</gene>
<accession>X1EMT7</accession>
<feature type="non-terminal residue" evidence="1">
    <location>
        <position position="1"/>
    </location>
</feature>
<protein>
    <submittedName>
        <fullName evidence="1">Uncharacterized protein</fullName>
    </submittedName>
</protein>
<dbReference type="EMBL" id="BART01030749">
    <property type="protein sequence ID" value="GAH18429.1"/>
    <property type="molecule type" value="Genomic_DNA"/>
</dbReference>
<reference evidence="1" key="1">
    <citation type="journal article" date="2014" name="Front. Microbiol.">
        <title>High frequency of phylogenetically diverse reductive dehalogenase-homologous genes in deep subseafloor sedimentary metagenomes.</title>
        <authorList>
            <person name="Kawai M."/>
            <person name="Futagami T."/>
            <person name="Toyoda A."/>
            <person name="Takaki Y."/>
            <person name="Nishi S."/>
            <person name="Hori S."/>
            <person name="Arai W."/>
            <person name="Tsubouchi T."/>
            <person name="Morono Y."/>
            <person name="Uchiyama I."/>
            <person name="Ito T."/>
            <person name="Fujiyama A."/>
            <person name="Inagaki F."/>
            <person name="Takami H."/>
        </authorList>
    </citation>
    <scope>NUCLEOTIDE SEQUENCE</scope>
    <source>
        <strain evidence="1">Expedition CK06-06</strain>
    </source>
</reference>
<organism evidence="1">
    <name type="scientific">marine sediment metagenome</name>
    <dbReference type="NCBI Taxonomy" id="412755"/>
    <lineage>
        <taxon>unclassified sequences</taxon>
        <taxon>metagenomes</taxon>
        <taxon>ecological metagenomes</taxon>
    </lineage>
</organism>
<proteinExistence type="predicted"/>
<feature type="non-terminal residue" evidence="1">
    <location>
        <position position="260"/>
    </location>
</feature>
<evidence type="ECO:0000313" key="1">
    <source>
        <dbReference type="EMBL" id="GAH18429.1"/>
    </source>
</evidence>